<dbReference type="RefSeq" id="WP_206255593.1">
    <property type="nucleotide sequence ID" value="NZ_CP071060.1"/>
</dbReference>
<gene>
    <name evidence="1" type="ORF">JY500_06455</name>
</gene>
<evidence type="ECO:0000313" key="1">
    <source>
        <dbReference type="EMBL" id="QSI78269.1"/>
    </source>
</evidence>
<dbReference type="Proteomes" id="UP000663570">
    <property type="component" value="Chromosome"/>
</dbReference>
<proteinExistence type="predicted"/>
<dbReference type="EMBL" id="CP071060">
    <property type="protein sequence ID" value="QSI78269.1"/>
    <property type="molecule type" value="Genomic_DNA"/>
</dbReference>
<keyword evidence="2" id="KW-1185">Reference proteome</keyword>
<protein>
    <submittedName>
        <fullName evidence="1">Uncharacterized protein</fullName>
    </submittedName>
</protein>
<reference evidence="1 2" key="1">
    <citation type="submission" date="2021-02" db="EMBL/GenBank/DDBJ databases">
        <title>Niveibacterium changnyeongensis HC41.</title>
        <authorList>
            <person name="Kang M."/>
        </authorList>
    </citation>
    <scope>NUCLEOTIDE SEQUENCE [LARGE SCALE GENOMIC DNA]</scope>
    <source>
        <strain evidence="1 2">HC41</strain>
    </source>
</reference>
<accession>A0ABX7MA57</accession>
<name>A0ABX7MA57_9RHOO</name>
<sequence length="201" mass="22337">MHNLALTLGLLALLIAAVLGAAFACRQTLVARDLAAAWRYLSWDDASLTELRTRLAPRSSITRLWKGGPSLRAVDDAIAMKREFARRIAGDRSDFHAAGELEVRLLALDVHGMHYALAPICTGRLDLEALHRSGRLRCISDPVRGHTAFAAVMTRETLRHFMLPENDPWFAPTFRWYSGLPTSVAFVLAHLVPADHPRAEH</sequence>
<evidence type="ECO:0000313" key="2">
    <source>
        <dbReference type="Proteomes" id="UP000663570"/>
    </source>
</evidence>
<organism evidence="1 2">
    <name type="scientific">Niveibacterium microcysteis</name>
    <dbReference type="NCBI Taxonomy" id="2811415"/>
    <lineage>
        <taxon>Bacteria</taxon>
        <taxon>Pseudomonadati</taxon>
        <taxon>Pseudomonadota</taxon>
        <taxon>Betaproteobacteria</taxon>
        <taxon>Rhodocyclales</taxon>
        <taxon>Rhodocyclaceae</taxon>
        <taxon>Niveibacterium</taxon>
    </lineage>
</organism>